<dbReference type="Gene3D" id="2.60.40.4100">
    <property type="entry name" value="Zona pellucida, ZP-C domain"/>
    <property type="match status" value="1"/>
</dbReference>
<dbReference type="InterPro" id="IPR051962">
    <property type="entry name" value="Cuticlin"/>
</dbReference>
<keyword evidence="4 9" id="KW-0812">Transmembrane</keyword>
<evidence type="ECO:0000256" key="2">
    <source>
        <dbReference type="ARBA" id="ARBA00022460"/>
    </source>
</evidence>
<keyword evidence="3" id="KW-1003">Cell membrane</keyword>
<evidence type="ECO:0000256" key="4">
    <source>
        <dbReference type="ARBA" id="ARBA00022692"/>
    </source>
</evidence>
<dbReference type="RefSeq" id="XP_033153081.1">
    <property type="nucleotide sequence ID" value="XM_033297190.1"/>
</dbReference>
<protein>
    <submittedName>
        <fullName evidence="12">Uncharacterized protein LOC117136332 isoform X1</fullName>
    </submittedName>
</protein>
<sequence length="521" mass="56936">MLNANPSGQKWHTSAILSRLAPKIRDSGSGPGSTLTQAGESLPVRPKESQNRENAAVPLSAGNTKSKFPASALHLITIAALTTHAAQIPTAMKDAQSSLSEAIAAAEAEVASTSKPAVEPSVRIKCLSGSMLITIKDAPPNHETGLFSGMIYPKGLSKNSTCLSEYRDHVGSLRYKLPLRSCNTMPKETDDGGIEFFNTIVLQPHLKLITDLGRGYHVRCAYKSRDAAMKPKKYLRKHAQKPQAFRSDDRREYGRSLDKQQDDDLDEEDVYDANAPPQEEDVTNNEIPMPGCHMKIYNDEHKIADDVKIGDPLTIVISIDKQKVYGLHVTDCIVRDGLGWGEQRLVGEDGCPMDNEIMGQFNYTQDRLAANVTFPAHKFPYTTSVYYQCNVRLCALEDPTCQEAPQCSGKRPKRQAAVDSKEEDGLPATIEVFSGLYVNENENANDSDEDAVYKEKTLDDALCVSQRTFAIAIAIAGLILMLAVVAAVLCIMARRSTKTVSNSGSSIYSGPYTNTAFSHSS</sequence>
<evidence type="ECO:0000256" key="3">
    <source>
        <dbReference type="ARBA" id="ARBA00022475"/>
    </source>
</evidence>
<dbReference type="InterPro" id="IPR057475">
    <property type="entry name" value="CUT_C"/>
</dbReference>
<dbReference type="SMART" id="SM00241">
    <property type="entry name" value="ZP"/>
    <property type="match status" value="1"/>
</dbReference>
<dbReference type="InterPro" id="IPR001507">
    <property type="entry name" value="ZP_dom"/>
</dbReference>
<evidence type="ECO:0000256" key="6">
    <source>
        <dbReference type="ARBA" id="ARBA00022989"/>
    </source>
</evidence>
<proteinExistence type="predicted"/>
<feature type="compositionally biased region" description="Basic residues" evidence="8">
    <location>
        <begin position="231"/>
        <end position="240"/>
    </location>
</feature>
<keyword evidence="6 9" id="KW-1133">Transmembrane helix</keyword>
<keyword evidence="2" id="KW-0193">Cuticle</keyword>
<dbReference type="PANTHER" id="PTHR22907:SF54">
    <property type="entry name" value="GH04558P"/>
    <property type="match status" value="1"/>
</dbReference>
<dbReference type="FunFam" id="2.60.40.4100:FF:000012">
    <property type="entry name" value="Uncharacterized protein, isoform A"/>
    <property type="match status" value="1"/>
</dbReference>
<evidence type="ECO:0000256" key="8">
    <source>
        <dbReference type="SAM" id="MobiDB-lite"/>
    </source>
</evidence>
<dbReference type="PANTHER" id="PTHR22907">
    <property type="entry name" value="GH04558P"/>
    <property type="match status" value="1"/>
</dbReference>
<dbReference type="InterPro" id="IPR056953">
    <property type="entry name" value="CUT_N"/>
</dbReference>
<evidence type="ECO:0000256" key="1">
    <source>
        <dbReference type="ARBA" id="ARBA00004251"/>
    </source>
</evidence>
<dbReference type="Proteomes" id="UP000515162">
    <property type="component" value="Chromosome 2R"/>
</dbReference>
<organism evidence="11 12">
    <name type="scientific">Drosophila mauritiana</name>
    <name type="common">Fruit fly</name>
    <dbReference type="NCBI Taxonomy" id="7226"/>
    <lineage>
        <taxon>Eukaryota</taxon>
        <taxon>Metazoa</taxon>
        <taxon>Ecdysozoa</taxon>
        <taxon>Arthropoda</taxon>
        <taxon>Hexapoda</taxon>
        <taxon>Insecta</taxon>
        <taxon>Pterygota</taxon>
        <taxon>Neoptera</taxon>
        <taxon>Endopterygota</taxon>
        <taxon>Diptera</taxon>
        <taxon>Brachycera</taxon>
        <taxon>Muscomorpha</taxon>
        <taxon>Ephydroidea</taxon>
        <taxon>Drosophilidae</taxon>
        <taxon>Drosophila</taxon>
        <taxon>Sophophora</taxon>
    </lineage>
</organism>
<feature type="region of interest" description="Disordered" evidence="8">
    <location>
        <begin position="231"/>
        <end position="290"/>
    </location>
</feature>
<evidence type="ECO:0000313" key="11">
    <source>
        <dbReference type="Proteomes" id="UP000515162"/>
    </source>
</evidence>
<dbReference type="AlphaFoldDB" id="A0A6P8JQB1"/>
<gene>
    <name evidence="12" type="primary">LOC117136332</name>
</gene>
<accession>A0A6P8JQB1</accession>
<comment type="subcellular location">
    <subcellularLocation>
        <location evidence="1">Cell membrane</location>
        <topology evidence="1">Single-pass type I membrane protein</topology>
    </subcellularLocation>
</comment>
<evidence type="ECO:0000256" key="5">
    <source>
        <dbReference type="ARBA" id="ARBA00022729"/>
    </source>
</evidence>
<reference evidence="12" key="1">
    <citation type="submission" date="2025-08" db="UniProtKB">
        <authorList>
            <consortium name="RefSeq"/>
        </authorList>
    </citation>
    <scope>IDENTIFICATION</scope>
    <source>
        <strain evidence="12">Mau12</strain>
        <tissue evidence="12">Whole Body</tissue>
    </source>
</reference>
<dbReference type="PROSITE" id="PS51034">
    <property type="entry name" value="ZP_2"/>
    <property type="match status" value="1"/>
</dbReference>
<dbReference type="GeneID" id="117136332"/>
<keyword evidence="7 9" id="KW-0472">Membrane</keyword>
<feature type="transmembrane region" description="Helical" evidence="9">
    <location>
        <begin position="469"/>
        <end position="493"/>
    </location>
</feature>
<dbReference type="Pfam" id="PF25057">
    <property type="entry name" value="CUT_N"/>
    <property type="match status" value="1"/>
</dbReference>
<feature type="region of interest" description="Disordered" evidence="8">
    <location>
        <begin position="23"/>
        <end position="62"/>
    </location>
</feature>
<evidence type="ECO:0000256" key="7">
    <source>
        <dbReference type="ARBA" id="ARBA00023136"/>
    </source>
</evidence>
<dbReference type="GO" id="GO:0005886">
    <property type="term" value="C:plasma membrane"/>
    <property type="evidence" value="ECO:0007669"/>
    <property type="project" value="UniProtKB-SubCell"/>
</dbReference>
<name>A0A6P8JQB1_DROMA</name>
<evidence type="ECO:0000259" key="10">
    <source>
        <dbReference type="PROSITE" id="PS51034"/>
    </source>
</evidence>
<keyword evidence="11" id="KW-1185">Reference proteome</keyword>
<dbReference type="GO" id="GO:0042302">
    <property type="term" value="F:structural constituent of cuticle"/>
    <property type="evidence" value="ECO:0007669"/>
    <property type="project" value="UniProtKB-KW"/>
</dbReference>
<evidence type="ECO:0000313" key="12">
    <source>
        <dbReference type="RefSeq" id="XP_033153081.1"/>
    </source>
</evidence>
<dbReference type="CTD" id="37929"/>
<evidence type="ECO:0000256" key="9">
    <source>
        <dbReference type="SAM" id="Phobius"/>
    </source>
</evidence>
<feature type="compositionally biased region" description="Basic and acidic residues" evidence="8">
    <location>
        <begin position="246"/>
        <end position="262"/>
    </location>
</feature>
<keyword evidence="5" id="KW-0732">Signal</keyword>
<feature type="domain" description="ZP" evidence="10">
    <location>
        <begin position="125"/>
        <end position="414"/>
    </location>
</feature>
<dbReference type="InterPro" id="IPR042235">
    <property type="entry name" value="ZP-C_dom"/>
</dbReference>
<dbReference type="Pfam" id="PF25301">
    <property type="entry name" value="CUT_C"/>
    <property type="match status" value="1"/>
</dbReference>